<name>A0AAV4UUL5_CAEEX</name>
<keyword evidence="2" id="KW-1185">Reference proteome</keyword>
<organism evidence="1 2">
    <name type="scientific">Caerostris extrusa</name>
    <name type="common">Bark spider</name>
    <name type="synonym">Caerostris bankana</name>
    <dbReference type="NCBI Taxonomy" id="172846"/>
    <lineage>
        <taxon>Eukaryota</taxon>
        <taxon>Metazoa</taxon>
        <taxon>Ecdysozoa</taxon>
        <taxon>Arthropoda</taxon>
        <taxon>Chelicerata</taxon>
        <taxon>Arachnida</taxon>
        <taxon>Araneae</taxon>
        <taxon>Araneomorphae</taxon>
        <taxon>Entelegynae</taxon>
        <taxon>Araneoidea</taxon>
        <taxon>Araneidae</taxon>
        <taxon>Caerostris</taxon>
    </lineage>
</organism>
<evidence type="ECO:0000313" key="2">
    <source>
        <dbReference type="Proteomes" id="UP001054945"/>
    </source>
</evidence>
<protein>
    <submittedName>
        <fullName evidence="1">Uncharacterized protein</fullName>
    </submittedName>
</protein>
<gene>
    <name evidence="1" type="ORF">CEXT_181801</name>
</gene>
<reference evidence="1 2" key="1">
    <citation type="submission" date="2021-06" db="EMBL/GenBank/DDBJ databases">
        <title>Caerostris extrusa draft genome.</title>
        <authorList>
            <person name="Kono N."/>
            <person name="Arakawa K."/>
        </authorList>
    </citation>
    <scope>NUCLEOTIDE SEQUENCE [LARGE SCALE GENOMIC DNA]</scope>
</reference>
<sequence>MFQLPVCPALASLQALGIRCLLARGLKAQHSQKTSELIDFQQNNTQTPKDFLESNAFSSLLVGTLFEVWINETTLTNRKYVPVQALDDL</sequence>
<comment type="caution">
    <text evidence="1">The sequence shown here is derived from an EMBL/GenBank/DDBJ whole genome shotgun (WGS) entry which is preliminary data.</text>
</comment>
<accession>A0AAV4UUL5</accession>
<dbReference type="EMBL" id="BPLR01013488">
    <property type="protein sequence ID" value="GIY61585.1"/>
    <property type="molecule type" value="Genomic_DNA"/>
</dbReference>
<evidence type="ECO:0000313" key="1">
    <source>
        <dbReference type="EMBL" id="GIY61585.1"/>
    </source>
</evidence>
<proteinExistence type="predicted"/>
<dbReference type="AlphaFoldDB" id="A0AAV4UUL5"/>
<dbReference type="Proteomes" id="UP001054945">
    <property type="component" value="Unassembled WGS sequence"/>
</dbReference>